<dbReference type="Proteomes" id="UP000515125">
    <property type="component" value="Unplaced"/>
</dbReference>
<name>A0A6P6RRA5_9EIME</name>
<keyword evidence="1" id="KW-1185">Reference proteome</keyword>
<proteinExistence type="predicted"/>
<dbReference type="OrthoDB" id="348296at2759"/>
<dbReference type="GeneID" id="34619284"/>
<protein>
    <submittedName>
        <fullName evidence="2">Uncharacterized protein LOC34619284</fullName>
    </submittedName>
</protein>
<evidence type="ECO:0000313" key="2">
    <source>
        <dbReference type="RefSeq" id="XP_026190321.1"/>
    </source>
</evidence>
<evidence type="ECO:0000313" key="1">
    <source>
        <dbReference type="Proteomes" id="UP000515125"/>
    </source>
</evidence>
<dbReference type="SUPFAM" id="SSF56112">
    <property type="entry name" value="Protein kinase-like (PK-like)"/>
    <property type="match status" value="1"/>
</dbReference>
<organism evidence="1 2">
    <name type="scientific">Cyclospora cayetanensis</name>
    <dbReference type="NCBI Taxonomy" id="88456"/>
    <lineage>
        <taxon>Eukaryota</taxon>
        <taxon>Sar</taxon>
        <taxon>Alveolata</taxon>
        <taxon>Apicomplexa</taxon>
        <taxon>Conoidasida</taxon>
        <taxon>Coccidia</taxon>
        <taxon>Eucoccidiorida</taxon>
        <taxon>Eimeriorina</taxon>
        <taxon>Eimeriidae</taxon>
        <taxon>Cyclospora</taxon>
    </lineage>
</organism>
<sequence>MRGPQGASTLGTNTAYHGVPARAPNEYYTASKGAPPITGLRWMPDPRVLRPELLRDLVQETSSNDLVKERALWEKSYGFNREIIVSSSARRGVTYRLIFTDVLGVGGIGIVLAAVDVTNGRRLAVKVCRLKGRSRRGLHYDMDLLRRRVQQEVSLWKYVPPEFEVQQWSRISQVVIPVDMVGPAETVHSEGDNMLYSEQWAIFEVFAGDLLSIKQIWKGSMIIKIETTKQLM</sequence>
<gene>
    <name evidence="2" type="primary">LOC34619284</name>
</gene>
<dbReference type="RefSeq" id="XP_026190321.1">
    <property type="nucleotide sequence ID" value="XM_026334536.1"/>
</dbReference>
<dbReference type="AlphaFoldDB" id="A0A6P6RRA5"/>
<reference evidence="2" key="1">
    <citation type="submission" date="2025-08" db="UniProtKB">
        <authorList>
            <consortium name="RefSeq"/>
        </authorList>
    </citation>
    <scope>IDENTIFICATION</scope>
</reference>
<dbReference type="InterPro" id="IPR011009">
    <property type="entry name" value="Kinase-like_dom_sf"/>
</dbReference>
<accession>A0A6P6RRA5</accession>